<keyword evidence="3" id="KW-1185">Reference proteome</keyword>
<dbReference type="Proteomes" id="UP001152797">
    <property type="component" value="Unassembled WGS sequence"/>
</dbReference>
<reference evidence="1" key="1">
    <citation type="submission" date="2022-10" db="EMBL/GenBank/DDBJ databases">
        <authorList>
            <person name="Chen Y."/>
            <person name="Dougan E. K."/>
            <person name="Chan C."/>
            <person name="Rhodes N."/>
            <person name="Thang M."/>
        </authorList>
    </citation>
    <scope>NUCLEOTIDE SEQUENCE</scope>
</reference>
<sequence length="131" mass="13947">MLRDSLLFGLSAQVHSHLSSSLYLWCRLLSPMTPKSLVTFATALAIAATIQSLQGCGSDDSSPATCDGLGLESCNRARNDTLGDCNFAKETFACITSSNCCSELEGTSVIPDYLRRARNDDPTCDATDPCA</sequence>
<dbReference type="EMBL" id="CAMXCT020000991">
    <property type="protein sequence ID" value="CAL1138832.1"/>
    <property type="molecule type" value="Genomic_DNA"/>
</dbReference>
<reference evidence="2 3" key="2">
    <citation type="submission" date="2024-05" db="EMBL/GenBank/DDBJ databases">
        <authorList>
            <person name="Chen Y."/>
            <person name="Shah S."/>
            <person name="Dougan E. K."/>
            <person name="Thang M."/>
            <person name="Chan C."/>
        </authorList>
    </citation>
    <scope>NUCLEOTIDE SEQUENCE [LARGE SCALE GENOMIC DNA]</scope>
</reference>
<dbReference type="EMBL" id="CAMXCT030000991">
    <property type="protein sequence ID" value="CAL4772769.1"/>
    <property type="molecule type" value="Genomic_DNA"/>
</dbReference>
<accession>A0A9P1C4P4</accession>
<organism evidence="1">
    <name type="scientific">Cladocopium goreaui</name>
    <dbReference type="NCBI Taxonomy" id="2562237"/>
    <lineage>
        <taxon>Eukaryota</taxon>
        <taxon>Sar</taxon>
        <taxon>Alveolata</taxon>
        <taxon>Dinophyceae</taxon>
        <taxon>Suessiales</taxon>
        <taxon>Symbiodiniaceae</taxon>
        <taxon>Cladocopium</taxon>
    </lineage>
</organism>
<evidence type="ECO:0000313" key="3">
    <source>
        <dbReference type="Proteomes" id="UP001152797"/>
    </source>
</evidence>
<evidence type="ECO:0000313" key="2">
    <source>
        <dbReference type="EMBL" id="CAL4772769.1"/>
    </source>
</evidence>
<comment type="caution">
    <text evidence="1">The sequence shown here is derived from an EMBL/GenBank/DDBJ whole genome shotgun (WGS) entry which is preliminary data.</text>
</comment>
<dbReference type="EMBL" id="CAMXCT010000991">
    <property type="protein sequence ID" value="CAI3985457.1"/>
    <property type="molecule type" value="Genomic_DNA"/>
</dbReference>
<dbReference type="AlphaFoldDB" id="A0A9P1C4P4"/>
<evidence type="ECO:0000313" key="1">
    <source>
        <dbReference type="EMBL" id="CAI3985457.1"/>
    </source>
</evidence>
<name>A0A9P1C4P4_9DINO</name>
<protein>
    <submittedName>
        <fullName evidence="1">Uncharacterized protein</fullName>
    </submittedName>
</protein>
<gene>
    <name evidence="1" type="ORF">C1SCF055_LOCUS12901</name>
</gene>
<proteinExistence type="predicted"/>